<keyword evidence="3" id="KW-1185">Reference proteome</keyword>
<organism evidence="2 3">
    <name type="scientific">Hibiscus sabdariffa</name>
    <name type="common">roselle</name>
    <dbReference type="NCBI Taxonomy" id="183260"/>
    <lineage>
        <taxon>Eukaryota</taxon>
        <taxon>Viridiplantae</taxon>
        <taxon>Streptophyta</taxon>
        <taxon>Embryophyta</taxon>
        <taxon>Tracheophyta</taxon>
        <taxon>Spermatophyta</taxon>
        <taxon>Magnoliopsida</taxon>
        <taxon>eudicotyledons</taxon>
        <taxon>Gunneridae</taxon>
        <taxon>Pentapetalae</taxon>
        <taxon>rosids</taxon>
        <taxon>malvids</taxon>
        <taxon>Malvales</taxon>
        <taxon>Malvaceae</taxon>
        <taxon>Malvoideae</taxon>
        <taxon>Hibiscus</taxon>
    </lineage>
</organism>
<evidence type="ECO:0000256" key="1">
    <source>
        <dbReference type="SAM" id="SignalP"/>
    </source>
</evidence>
<feature type="chain" id="PRO_5047011188" evidence="1">
    <location>
        <begin position="17"/>
        <end position="111"/>
    </location>
</feature>
<reference evidence="2 3" key="1">
    <citation type="journal article" date="2024" name="G3 (Bethesda)">
        <title>Genome assembly of Hibiscus sabdariffa L. provides insights into metabolisms of medicinal natural products.</title>
        <authorList>
            <person name="Kim T."/>
        </authorList>
    </citation>
    <scope>NUCLEOTIDE SEQUENCE [LARGE SCALE GENOMIC DNA]</scope>
    <source>
        <strain evidence="2">TK-2024</strain>
        <tissue evidence="2">Old leaves</tissue>
    </source>
</reference>
<dbReference type="Proteomes" id="UP001396334">
    <property type="component" value="Unassembled WGS sequence"/>
</dbReference>
<comment type="caution">
    <text evidence="2">The sequence shown here is derived from an EMBL/GenBank/DDBJ whole genome shotgun (WGS) entry which is preliminary data.</text>
</comment>
<proteinExistence type="predicted"/>
<keyword evidence="1" id="KW-0732">Signal</keyword>
<evidence type="ECO:0000313" key="3">
    <source>
        <dbReference type="Proteomes" id="UP001396334"/>
    </source>
</evidence>
<name>A0ABR2Q821_9ROSI</name>
<accession>A0ABR2Q821</accession>
<gene>
    <name evidence="2" type="ORF">V6N11_081911</name>
</gene>
<protein>
    <submittedName>
        <fullName evidence="2">Uncharacterized protein</fullName>
    </submittedName>
</protein>
<dbReference type="EMBL" id="JBBPBN010000044">
    <property type="protein sequence ID" value="KAK8996645.1"/>
    <property type="molecule type" value="Genomic_DNA"/>
</dbReference>
<evidence type="ECO:0000313" key="2">
    <source>
        <dbReference type="EMBL" id="KAK8996645.1"/>
    </source>
</evidence>
<feature type="signal peptide" evidence="1">
    <location>
        <begin position="1"/>
        <end position="16"/>
    </location>
</feature>
<sequence>MRVLVILLEKVMLVRLLLRLLEKVSHEGVHGDVVHEDDGGVVTQGSSEVVSEGVAGDVVYEGTYKNVHEEAVDVSMRVLVRVSMRRLLMLSMRVLRRVSIRRLLMLSMMGP</sequence>